<sequence>MRYPRPPPPAEYLTALYNELPPYNPPPPRQNAYPSSFVPGFAGNEAKRRRRRPEEIERIYQCGWDGCEKGYGTLNHLNAHVTMQGHGEKRKPEEFKEIRKQWKERKKEVDRQRRQMDDDAQKSEASNGR</sequence>
<evidence type="ECO:0000313" key="4">
    <source>
        <dbReference type="Proteomes" id="UP001396898"/>
    </source>
</evidence>
<feature type="compositionally biased region" description="Basic and acidic residues" evidence="1">
    <location>
        <begin position="86"/>
        <end position="122"/>
    </location>
</feature>
<dbReference type="Gene3D" id="3.30.160.60">
    <property type="entry name" value="Classic Zinc Finger"/>
    <property type="match status" value="1"/>
</dbReference>
<feature type="region of interest" description="Disordered" evidence="1">
    <location>
        <begin position="82"/>
        <end position="129"/>
    </location>
</feature>
<comment type="caution">
    <text evidence="3">The sequence shown here is derived from an EMBL/GenBank/DDBJ whole genome shotgun (WGS) entry which is preliminary data.</text>
</comment>
<feature type="domain" description="C2H2-type" evidence="2">
    <location>
        <begin position="62"/>
        <end position="86"/>
    </location>
</feature>
<dbReference type="PROSITE" id="PS00028">
    <property type="entry name" value="ZINC_FINGER_C2H2_1"/>
    <property type="match status" value="1"/>
</dbReference>
<reference evidence="3 4" key="1">
    <citation type="submission" date="2023-01" db="EMBL/GenBank/DDBJ databases">
        <title>Analysis of 21 Apiospora genomes using comparative genomics revels a genus with tremendous synthesis potential of carbohydrate active enzymes and secondary metabolites.</title>
        <authorList>
            <person name="Sorensen T."/>
        </authorList>
    </citation>
    <scope>NUCLEOTIDE SEQUENCE [LARGE SCALE GENOMIC DNA]</scope>
    <source>
        <strain evidence="3 4">CBS 20057</strain>
    </source>
</reference>
<name>A0ABR1RRE9_9PEZI</name>
<keyword evidence="4" id="KW-1185">Reference proteome</keyword>
<evidence type="ECO:0000313" key="3">
    <source>
        <dbReference type="EMBL" id="KAK8017134.1"/>
    </source>
</evidence>
<protein>
    <recommendedName>
        <fullName evidence="2">C2H2-type domain-containing protein</fullName>
    </recommendedName>
</protein>
<evidence type="ECO:0000256" key="1">
    <source>
        <dbReference type="SAM" id="MobiDB-lite"/>
    </source>
</evidence>
<dbReference type="EMBL" id="JAQQWI010000011">
    <property type="protein sequence ID" value="KAK8017134.1"/>
    <property type="molecule type" value="Genomic_DNA"/>
</dbReference>
<dbReference type="PANTHER" id="PTHR36167:SF3">
    <property type="entry name" value="C2H2 FINGER DOMAIN TRANSCRIPTION FACTOR (EUROFUNG)-RELATED"/>
    <property type="match status" value="1"/>
</dbReference>
<feature type="region of interest" description="Disordered" evidence="1">
    <location>
        <begin position="19"/>
        <end position="54"/>
    </location>
</feature>
<dbReference type="InterPro" id="IPR039327">
    <property type="entry name" value="CON7-like"/>
</dbReference>
<organism evidence="3 4">
    <name type="scientific">Apiospora marii</name>
    <dbReference type="NCBI Taxonomy" id="335849"/>
    <lineage>
        <taxon>Eukaryota</taxon>
        <taxon>Fungi</taxon>
        <taxon>Dikarya</taxon>
        <taxon>Ascomycota</taxon>
        <taxon>Pezizomycotina</taxon>
        <taxon>Sordariomycetes</taxon>
        <taxon>Xylariomycetidae</taxon>
        <taxon>Amphisphaeriales</taxon>
        <taxon>Apiosporaceae</taxon>
        <taxon>Apiospora</taxon>
    </lineage>
</organism>
<gene>
    <name evidence="3" type="ORF">PG991_008210</name>
</gene>
<accession>A0ABR1RRE9</accession>
<proteinExistence type="predicted"/>
<evidence type="ECO:0000259" key="2">
    <source>
        <dbReference type="PROSITE" id="PS00028"/>
    </source>
</evidence>
<dbReference type="InterPro" id="IPR013087">
    <property type="entry name" value="Znf_C2H2_type"/>
</dbReference>
<dbReference type="Proteomes" id="UP001396898">
    <property type="component" value="Unassembled WGS sequence"/>
</dbReference>
<dbReference type="PANTHER" id="PTHR36167">
    <property type="entry name" value="C2H2 FINGER DOMAIN TRANSCRIPTION FACTOR (EUROFUNG)-RELATED"/>
    <property type="match status" value="1"/>
</dbReference>